<dbReference type="GO" id="GO:0070206">
    <property type="term" value="P:protein trimerization"/>
    <property type="evidence" value="ECO:0007669"/>
    <property type="project" value="InterPro"/>
</dbReference>
<dbReference type="KEGG" id="hhk:HH1059_02360"/>
<feature type="coiled-coil region" evidence="2">
    <location>
        <begin position="23"/>
        <end position="90"/>
    </location>
</feature>
<feature type="chain" id="PRO_5016471974" description="Cell division coordinator CpoB" evidence="2">
    <location>
        <begin position="28"/>
        <end position="267"/>
    </location>
</feature>
<gene>
    <name evidence="2" type="primary">cpoB</name>
    <name evidence="7" type="ORF">HH1059_02360</name>
</gene>
<feature type="domain" description="Outer membrane lipoprotein BamD-like" evidence="5">
    <location>
        <begin position="137"/>
        <end position="261"/>
    </location>
</feature>
<evidence type="ECO:0000256" key="1">
    <source>
        <dbReference type="ARBA" id="ARBA00022729"/>
    </source>
</evidence>
<dbReference type="NCBIfam" id="TIGR02795">
    <property type="entry name" value="tol_pal_ybgF"/>
    <property type="match status" value="1"/>
</dbReference>
<evidence type="ECO:0000256" key="2">
    <source>
        <dbReference type="HAMAP-Rule" id="MF_02066"/>
    </source>
</evidence>
<evidence type="ECO:0000259" key="5">
    <source>
        <dbReference type="Pfam" id="PF13525"/>
    </source>
</evidence>
<keyword evidence="2" id="KW-0175">Coiled coil</keyword>
<feature type="signal peptide" evidence="2">
    <location>
        <begin position="1"/>
        <end position="27"/>
    </location>
</feature>
<dbReference type="SUPFAM" id="SSF48452">
    <property type="entry name" value="TPR-like"/>
    <property type="match status" value="1"/>
</dbReference>
<feature type="repeat" description="TPR" evidence="3">
    <location>
        <begin position="175"/>
        <end position="208"/>
    </location>
</feature>
<dbReference type="InterPro" id="IPR032519">
    <property type="entry name" value="YbgF_tri"/>
</dbReference>
<proteinExistence type="inferred from homology"/>
<feature type="region of interest" description="Disordered" evidence="4">
    <location>
        <begin position="100"/>
        <end position="137"/>
    </location>
</feature>
<feature type="compositionally biased region" description="Basic and acidic residues" evidence="4">
    <location>
        <begin position="100"/>
        <end position="111"/>
    </location>
</feature>
<dbReference type="Gene3D" id="1.25.40.10">
    <property type="entry name" value="Tetratricopeptide repeat domain"/>
    <property type="match status" value="1"/>
</dbReference>
<dbReference type="InterPro" id="IPR011990">
    <property type="entry name" value="TPR-like_helical_dom_sf"/>
</dbReference>
<feature type="domain" description="YbgF trimerisation" evidence="6">
    <location>
        <begin position="32"/>
        <end position="103"/>
    </location>
</feature>
<dbReference type="InterPro" id="IPR039565">
    <property type="entry name" value="BamD-like"/>
</dbReference>
<dbReference type="Gene3D" id="1.20.5.110">
    <property type="match status" value="1"/>
</dbReference>
<name>A0A0X8X8D9_HALHR</name>
<dbReference type="AlphaFoldDB" id="A0A0X8X8D9"/>
<evidence type="ECO:0000313" key="7">
    <source>
        <dbReference type="EMBL" id="BAU56912.2"/>
    </source>
</evidence>
<evidence type="ECO:0000313" key="8">
    <source>
        <dbReference type="Proteomes" id="UP000218890"/>
    </source>
</evidence>
<keyword evidence="3" id="KW-0802">TPR repeat</keyword>
<keyword evidence="2" id="KW-0574">Periplasm</keyword>
<comment type="function">
    <text evidence="2">Mediates coordination of peptidoglycan synthesis and outer membrane constriction during cell division.</text>
</comment>
<dbReference type="GO" id="GO:0043093">
    <property type="term" value="P:FtsZ-dependent cytokinesis"/>
    <property type="evidence" value="ECO:0007669"/>
    <property type="project" value="UniProtKB-UniRule"/>
</dbReference>
<dbReference type="Proteomes" id="UP000218890">
    <property type="component" value="Chromosome"/>
</dbReference>
<keyword evidence="2" id="KW-0131">Cell cycle</keyword>
<evidence type="ECO:0000256" key="3">
    <source>
        <dbReference type="PROSITE-ProRule" id="PRU00339"/>
    </source>
</evidence>
<keyword evidence="8" id="KW-1185">Reference proteome</keyword>
<protein>
    <recommendedName>
        <fullName evidence="2">Cell division coordinator CpoB</fullName>
    </recommendedName>
</protein>
<dbReference type="InterPro" id="IPR019734">
    <property type="entry name" value="TPR_rpt"/>
</dbReference>
<feature type="compositionally biased region" description="Basic and acidic residues" evidence="4">
    <location>
        <begin position="121"/>
        <end position="134"/>
    </location>
</feature>
<feature type="repeat" description="TPR" evidence="3">
    <location>
        <begin position="212"/>
        <end position="245"/>
    </location>
</feature>
<accession>A0A0X8X8D9</accession>
<organism evidence="7 8">
    <name type="scientific">Halorhodospira halochloris</name>
    <name type="common">Ectothiorhodospira halochloris</name>
    <dbReference type="NCBI Taxonomy" id="1052"/>
    <lineage>
        <taxon>Bacteria</taxon>
        <taxon>Pseudomonadati</taxon>
        <taxon>Pseudomonadota</taxon>
        <taxon>Gammaproteobacteria</taxon>
        <taxon>Chromatiales</taxon>
        <taxon>Ectothiorhodospiraceae</taxon>
        <taxon>Halorhodospira</taxon>
    </lineage>
</organism>
<keyword evidence="2" id="KW-0132">Cell division</keyword>
<sequence precursor="true">MTVLSANRFIFAAGLALTLVLPAGLSADEREQLEQRLEQLEDKLEGRGFSEVIRDLERIKQENRELRGDIEQLNHQLRRLEQRQHSLYEDLDDRIAELHRRPTREDKEAAPRHTPLASLEEDLHLNDDGEHPEQVGDESELYQQAFEKLSDGLFEQARDDFALVLEHFPEGRYAANALYWIAETYYAENDFEVAADYFEQILDDYAESDKAPDALLKLGYIAFEEDELEKAMAKLEQVRDEHPETTAAELAQQRISDIRRLMPEEDR</sequence>
<dbReference type="HAMAP" id="MF_02066">
    <property type="entry name" value="CpoB"/>
    <property type="match status" value="1"/>
</dbReference>
<comment type="subcellular location">
    <subcellularLocation>
        <location evidence="2">Periplasm</location>
    </subcellularLocation>
</comment>
<evidence type="ECO:0000256" key="4">
    <source>
        <dbReference type="SAM" id="MobiDB-lite"/>
    </source>
</evidence>
<keyword evidence="1 2" id="KW-0732">Signal</keyword>
<dbReference type="GO" id="GO:0030288">
    <property type="term" value="C:outer membrane-bounded periplasmic space"/>
    <property type="evidence" value="ECO:0007669"/>
    <property type="project" value="UniProtKB-UniRule"/>
</dbReference>
<dbReference type="EMBL" id="AP017372">
    <property type="protein sequence ID" value="BAU56912.2"/>
    <property type="molecule type" value="Genomic_DNA"/>
</dbReference>
<reference evidence="7" key="1">
    <citation type="submission" date="2016-02" db="EMBL/GenBank/DDBJ databases">
        <title>Halorhodospira halochloris DSM-1059 complete genome, version 2.</title>
        <authorList>
            <person name="Tsukatani Y."/>
        </authorList>
    </citation>
    <scope>NUCLEOTIDE SEQUENCE</scope>
    <source>
        <strain evidence="7">DSM 1059</strain>
    </source>
</reference>
<dbReference type="PROSITE" id="PS50005">
    <property type="entry name" value="TPR"/>
    <property type="match status" value="2"/>
</dbReference>
<dbReference type="Pfam" id="PF13525">
    <property type="entry name" value="YfiO"/>
    <property type="match status" value="1"/>
</dbReference>
<dbReference type="InterPro" id="IPR034706">
    <property type="entry name" value="CpoB"/>
</dbReference>
<dbReference type="Pfam" id="PF16331">
    <property type="entry name" value="TolA_bind_tri"/>
    <property type="match status" value="1"/>
</dbReference>
<dbReference type="OrthoDB" id="9768142at2"/>
<evidence type="ECO:0000259" key="6">
    <source>
        <dbReference type="Pfam" id="PF16331"/>
    </source>
</evidence>
<dbReference type="InterPro" id="IPR014162">
    <property type="entry name" value="CpoB_C"/>
</dbReference>
<comment type="similarity">
    <text evidence="2">Belongs to the CpoB family.</text>
</comment>